<keyword evidence="9 12" id="KW-0407">Ion channel</keyword>
<keyword evidence="5 12" id="KW-1133">Transmembrane helix</keyword>
<dbReference type="Proteomes" id="UP000194474">
    <property type="component" value="Unassembled WGS sequence"/>
</dbReference>
<reference evidence="14" key="1">
    <citation type="submission" date="2017-04" db="EMBL/GenBank/DDBJ databases">
        <authorList>
            <person name="Varghese N."/>
            <person name="Submissions S."/>
        </authorList>
    </citation>
    <scope>NUCLEOTIDE SEQUENCE [LARGE SCALE GENOMIC DNA]</scope>
</reference>
<dbReference type="EMBL" id="FXWK01000001">
    <property type="protein sequence ID" value="SMQ65511.1"/>
    <property type="molecule type" value="Genomic_DNA"/>
</dbReference>
<evidence type="ECO:0000256" key="10">
    <source>
        <dbReference type="ARBA" id="ARBA00035120"/>
    </source>
</evidence>
<dbReference type="Pfam" id="PF02537">
    <property type="entry name" value="CRCB"/>
    <property type="match status" value="1"/>
</dbReference>
<feature type="transmembrane region" description="Helical" evidence="12">
    <location>
        <begin position="101"/>
        <end position="121"/>
    </location>
</feature>
<name>A0A1Y6EW86_9HYPH</name>
<accession>A0A1Y6EW86</accession>
<comment type="similarity">
    <text evidence="10 12">Belongs to the fluoride channel Fluc/FEX (TC 1.A.43) family.</text>
</comment>
<evidence type="ECO:0000256" key="7">
    <source>
        <dbReference type="ARBA" id="ARBA00023065"/>
    </source>
</evidence>
<evidence type="ECO:0000256" key="1">
    <source>
        <dbReference type="ARBA" id="ARBA00004651"/>
    </source>
</evidence>
<dbReference type="HAMAP" id="MF_00454">
    <property type="entry name" value="FluC"/>
    <property type="match status" value="1"/>
</dbReference>
<dbReference type="PANTHER" id="PTHR28259:SF1">
    <property type="entry name" value="FLUORIDE EXPORT PROTEIN 1-RELATED"/>
    <property type="match status" value="1"/>
</dbReference>
<keyword evidence="2 12" id="KW-1003">Cell membrane</keyword>
<comment type="subcellular location">
    <subcellularLocation>
        <location evidence="1 12">Cell membrane</location>
        <topology evidence="1 12">Multi-pass membrane protein</topology>
    </subcellularLocation>
</comment>
<keyword evidence="4 12" id="KW-0812">Transmembrane</keyword>
<evidence type="ECO:0000313" key="13">
    <source>
        <dbReference type="EMBL" id="SMQ65511.1"/>
    </source>
</evidence>
<gene>
    <name evidence="12" type="primary">fluC</name>
    <name evidence="12" type="synonym">crcB</name>
    <name evidence="13" type="ORF">SAMN06295905_1244</name>
</gene>
<dbReference type="PANTHER" id="PTHR28259">
    <property type="entry name" value="FLUORIDE EXPORT PROTEIN 1-RELATED"/>
    <property type="match status" value="1"/>
</dbReference>
<evidence type="ECO:0000256" key="11">
    <source>
        <dbReference type="ARBA" id="ARBA00035585"/>
    </source>
</evidence>
<dbReference type="AlphaFoldDB" id="A0A1Y6EW86"/>
<evidence type="ECO:0000256" key="5">
    <source>
        <dbReference type="ARBA" id="ARBA00022989"/>
    </source>
</evidence>
<evidence type="ECO:0000256" key="12">
    <source>
        <dbReference type="HAMAP-Rule" id="MF_00454"/>
    </source>
</evidence>
<keyword evidence="12" id="KW-0479">Metal-binding</keyword>
<feature type="binding site" evidence="12">
    <location>
        <position position="79"/>
    </location>
    <ligand>
        <name>Na(+)</name>
        <dbReference type="ChEBI" id="CHEBI:29101"/>
        <note>structural</note>
    </ligand>
</feature>
<dbReference type="GO" id="GO:0046872">
    <property type="term" value="F:metal ion binding"/>
    <property type="evidence" value="ECO:0007669"/>
    <property type="project" value="UniProtKB-KW"/>
</dbReference>
<evidence type="ECO:0000313" key="14">
    <source>
        <dbReference type="Proteomes" id="UP000194474"/>
    </source>
</evidence>
<comment type="catalytic activity">
    <reaction evidence="11">
        <text>fluoride(in) = fluoride(out)</text>
        <dbReference type="Rhea" id="RHEA:76159"/>
        <dbReference type="ChEBI" id="CHEBI:17051"/>
    </reaction>
    <physiologicalReaction direction="left-to-right" evidence="11">
        <dbReference type="Rhea" id="RHEA:76160"/>
    </physiologicalReaction>
</comment>
<evidence type="ECO:0000256" key="3">
    <source>
        <dbReference type="ARBA" id="ARBA00022519"/>
    </source>
</evidence>
<evidence type="ECO:0000256" key="8">
    <source>
        <dbReference type="ARBA" id="ARBA00023136"/>
    </source>
</evidence>
<dbReference type="GO" id="GO:0062054">
    <property type="term" value="F:fluoride channel activity"/>
    <property type="evidence" value="ECO:0007669"/>
    <property type="project" value="UniProtKB-UniRule"/>
</dbReference>
<keyword evidence="3" id="KW-0997">Cell inner membrane</keyword>
<keyword evidence="12" id="KW-0813">Transport</keyword>
<keyword evidence="8 12" id="KW-0472">Membrane</keyword>
<sequence length="127" mass="13227">MLGMVLVGAGGAIGAMARYAAGNVVGRFWSSSFPLATLLVNAVGSMAMGVTIGLLARFLPHWQTEIRLFVAVGILGGFTTFSSFSLDTIMMMERGEMGQAALYVGLSVVVCLAGLYLGLLITRGGMT</sequence>
<keyword evidence="7 12" id="KW-0406">Ion transport</keyword>
<feature type="transmembrane region" description="Helical" evidence="12">
    <location>
        <begin position="33"/>
        <end position="56"/>
    </location>
</feature>
<proteinExistence type="inferred from homology"/>
<dbReference type="RefSeq" id="WP_086469592.1">
    <property type="nucleotide sequence ID" value="NZ_FXWK01000001.1"/>
</dbReference>
<evidence type="ECO:0000256" key="4">
    <source>
        <dbReference type="ARBA" id="ARBA00022692"/>
    </source>
</evidence>
<feature type="transmembrane region" description="Helical" evidence="12">
    <location>
        <begin position="68"/>
        <end position="89"/>
    </location>
</feature>
<protein>
    <recommendedName>
        <fullName evidence="12">Fluoride-specific ion channel FluC</fullName>
    </recommendedName>
</protein>
<keyword evidence="6 12" id="KW-0915">Sodium</keyword>
<dbReference type="GO" id="GO:0140114">
    <property type="term" value="P:cellular detoxification of fluoride"/>
    <property type="evidence" value="ECO:0007669"/>
    <property type="project" value="UniProtKB-UniRule"/>
</dbReference>
<dbReference type="InterPro" id="IPR003691">
    <property type="entry name" value="FluC"/>
</dbReference>
<evidence type="ECO:0000256" key="9">
    <source>
        <dbReference type="ARBA" id="ARBA00023303"/>
    </source>
</evidence>
<feature type="binding site" evidence="12">
    <location>
        <position position="76"/>
    </location>
    <ligand>
        <name>Na(+)</name>
        <dbReference type="ChEBI" id="CHEBI:29101"/>
        <note>structural</note>
    </ligand>
</feature>
<dbReference type="NCBIfam" id="TIGR00494">
    <property type="entry name" value="crcB"/>
    <property type="match status" value="1"/>
</dbReference>
<organism evidence="13 14">
    <name type="scientific">Devosia lucknowensis</name>
    <dbReference type="NCBI Taxonomy" id="1096929"/>
    <lineage>
        <taxon>Bacteria</taxon>
        <taxon>Pseudomonadati</taxon>
        <taxon>Pseudomonadota</taxon>
        <taxon>Alphaproteobacteria</taxon>
        <taxon>Hyphomicrobiales</taxon>
        <taxon>Devosiaceae</taxon>
        <taxon>Devosia</taxon>
    </lineage>
</organism>
<dbReference type="GO" id="GO:0005886">
    <property type="term" value="C:plasma membrane"/>
    <property type="evidence" value="ECO:0007669"/>
    <property type="project" value="UniProtKB-SubCell"/>
</dbReference>
<keyword evidence="14" id="KW-1185">Reference proteome</keyword>
<evidence type="ECO:0000256" key="2">
    <source>
        <dbReference type="ARBA" id="ARBA00022475"/>
    </source>
</evidence>
<comment type="activity regulation">
    <text evidence="12">Na(+) is not transported, but it plays an essential structural role and its presence is essential for fluoride channel function.</text>
</comment>
<comment type="function">
    <text evidence="12">Fluoride-specific ion channel. Important for reducing fluoride concentration in the cell, thus reducing its toxicity.</text>
</comment>
<evidence type="ECO:0000256" key="6">
    <source>
        <dbReference type="ARBA" id="ARBA00023053"/>
    </source>
</evidence>
<dbReference type="OrthoDB" id="9806299at2"/>